<keyword evidence="7 13" id="KW-0349">Heme</keyword>
<reference evidence="18" key="1">
    <citation type="submission" date="2018-06" db="EMBL/GenBank/DDBJ databases">
        <authorList>
            <person name="Guldener U."/>
        </authorList>
    </citation>
    <scope>NUCLEOTIDE SEQUENCE [LARGE SCALE GENOMIC DNA]</scope>
    <source>
        <strain evidence="18">UTAD17</strain>
    </source>
</reference>
<dbReference type="PRINTS" id="PR00067">
    <property type="entry name" value="CATALASE"/>
</dbReference>
<dbReference type="InterPro" id="IPR020835">
    <property type="entry name" value="Catalase_sf"/>
</dbReference>
<dbReference type="OrthoDB" id="6880011at2759"/>
<evidence type="ECO:0000256" key="7">
    <source>
        <dbReference type="ARBA" id="ARBA00022617"/>
    </source>
</evidence>
<keyword evidence="10 13" id="KW-0408">Iron</keyword>
<evidence type="ECO:0000256" key="15">
    <source>
        <dbReference type="RuleBase" id="RU004142"/>
    </source>
</evidence>
<organism evidence="17 18">
    <name type="scientific">Saccharomycodes ludwigii</name>
    <dbReference type="NCBI Taxonomy" id="36035"/>
    <lineage>
        <taxon>Eukaryota</taxon>
        <taxon>Fungi</taxon>
        <taxon>Dikarya</taxon>
        <taxon>Ascomycota</taxon>
        <taxon>Saccharomycotina</taxon>
        <taxon>Saccharomycetes</taxon>
        <taxon>Saccharomycodales</taxon>
        <taxon>Saccharomycodaceae</taxon>
        <taxon>Saccharomycodes</taxon>
    </lineage>
</organism>
<evidence type="ECO:0000256" key="13">
    <source>
        <dbReference type="PIRSR" id="PIRSR038928-2"/>
    </source>
</evidence>
<feature type="domain" description="Catalase core" evidence="16">
    <location>
        <begin position="13"/>
        <end position="416"/>
    </location>
</feature>
<comment type="function">
    <text evidence="15">Catalyzes the degradation of hydrogen peroxide (H(2)O(2)) generated by peroxisomal oxidases to water and oxygen, thereby protecting cells from the toxic effects of hydrogen peroxide.</text>
</comment>
<dbReference type="VEuPathDB" id="FungiDB:SCODWIG_03275"/>
<dbReference type="PROSITE" id="PS00437">
    <property type="entry name" value="CATALASE_1"/>
    <property type="match status" value="1"/>
</dbReference>
<dbReference type="InterPro" id="IPR024708">
    <property type="entry name" value="Catalase_AS"/>
</dbReference>
<dbReference type="InterPro" id="IPR002226">
    <property type="entry name" value="Catalase_haem_BS"/>
</dbReference>
<name>A0A376BAE5_9ASCO</name>
<accession>A0A376BAE5</accession>
<keyword evidence="18" id="KW-1185">Reference proteome</keyword>
<keyword evidence="9 14" id="KW-0560">Oxidoreductase</keyword>
<dbReference type="InterPro" id="IPR010582">
    <property type="entry name" value="Catalase_immune_responsive"/>
</dbReference>
<comment type="catalytic activity">
    <reaction evidence="14">
        <text>2 H2O2 = O2 + 2 H2O</text>
        <dbReference type="Rhea" id="RHEA:20309"/>
        <dbReference type="ChEBI" id="CHEBI:15377"/>
        <dbReference type="ChEBI" id="CHEBI:15379"/>
        <dbReference type="ChEBI" id="CHEBI:16240"/>
        <dbReference type="EC" id="1.11.1.6"/>
    </reaction>
</comment>
<keyword evidence="11 14" id="KW-0376">Hydrogen peroxide</keyword>
<evidence type="ECO:0000256" key="3">
    <source>
        <dbReference type="ARBA" id="ARBA00004496"/>
    </source>
</evidence>
<evidence type="ECO:0000256" key="4">
    <source>
        <dbReference type="ARBA" id="ARBA00005329"/>
    </source>
</evidence>
<dbReference type="Pfam" id="PF00199">
    <property type="entry name" value="Catalase"/>
    <property type="match status" value="1"/>
</dbReference>
<dbReference type="Proteomes" id="UP000262825">
    <property type="component" value="Unassembled WGS sequence"/>
</dbReference>
<comment type="subcellular location">
    <subcellularLocation>
        <location evidence="3">Cytoplasm</location>
    </subcellularLocation>
</comment>
<dbReference type="GO" id="GO:0046872">
    <property type="term" value="F:metal ion binding"/>
    <property type="evidence" value="ECO:0007669"/>
    <property type="project" value="UniProtKB-KW"/>
</dbReference>
<dbReference type="InterPro" id="IPR018028">
    <property type="entry name" value="Catalase"/>
</dbReference>
<dbReference type="PROSITE" id="PS51402">
    <property type="entry name" value="CATALASE_3"/>
    <property type="match status" value="1"/>
</dbReference>
<dbReference type="PANTHER" id="PTHR11465:SF62">
    <property type="entry name" value="CATALASE T"/>
    <property type="match status" value="1"/>
</dbReference>
<dbReference type="EMBL" id="UFAJ01000738">
    <property type="protein sequence ID" value="SSD61514.1"/>
    <property type="molecule type" value="Genomic_DNA"/>
</dbReference>
<dbReference type="PROSITE" id="PS00438">
    <property type="entry name" value="CATALASE_2"/>
    <property type="match status" value="1"/>
</dbReference>
<evidence type="ECO:0000256" key="6">
    <source>
        <dbReference type="ARBA" id="ARBA00022559"/>
    </source>
</evidence>
<evidence type="ECO:0000256" key="2">
    <source>
        <dbReference type="ARBA" id="ARBA00003918"/>
    </source>
</evidence>
<feature type="binding site" description="axial binding residue" evidence="13">
    <location>
        <position position="348"/>
    </location>
    <ligand>
        <name>heme</name>
        <dbReference type="ChEBI" id="CHEBI:30413"/>
    </ligand>
    <ligandPart>
        <name>Fe</name>
        <dbReference type="ChEBI" id="CHEBI:18248"/>
    </ligandPart>
</feature>
<evidence type="ECO:0000259" key="16">
    <source>
        <dbReference type="SMART" id="SM01060"/>
    </source>
</evidence>
<protein>
    <recommendedName>
        <fullName evidence="14">Catalase</fullName>
        <ecNumber evidence="14">1.11.1.6</ecNumber>
    </recommendedName>
</protein>
<dbReference type="PANTHER" id="PTHR11465">
    <property type="entry name" value="CATALASE"/>
    <property type="match status" value="1"/>
</dbReference>
<evidence type="ECO:0000313" key="17">
    <source>
        <dbReference type="EMBL" id="SSD61514.1"/>
    </source>
</evidence>
<evidence type="ECO:0000256" key="10">
    <source>
        <dbReference type="ARBA" id="ARBA00023004"/>
    </source>
</evidence>
<dbReference type="EC" id="1.11.1.6" evidence="14"/>
<dbReference type="GO" id="GO:0004096">
    <property type="term" value="F:catalase activity"/>
    <property type="evidence" value="ECO:0007669"/>
    <property type="project" value="UniProtKB-EC"/>
</dbReference>
<dbReference type="FunFam" id="2.40.180.10:FF:000013">
    <property type="entry name" value="Catalase"/>
    <property type="match status" value="1"/>
</dbReference>
<evidence type="ECO:0000256" key="5">
    <source>
        <dbReference type="ARBA" id="ARBA00022490"/>
    </source>
</evidence>
<evidence type="ECO:0000313" key="18">
    <source>
        <dbReference type="Proteomes" id="UP000262825"/>
    </source>
</evidence>
<evidence type="ECO:0000256" key="14">
    <source>
        <dbReference type="RuleBase" id="RU000498"/>
    </source>
</evidence>
<feature type="active site" evidence="12">
    <location>
        <position position="134"/>
    </location>
</feature>
<evidence type="ECO:0000256" key="9">
    <source>
        <dbReference type="ARBA" id="ARBA00023002"/>
    </source>
</evidence>
<keyword evidence="8 13" id="KW-0479">Metal-binding</keyword>
<dbReference type="PIRSF" id="PIRSF038928">
    <property type="entry name" value="Catalase_clade1-3"/>
    <property type="match status" value="1"/>
</dbReference>
<dbReference type="GO" id="GO:0020037">
    <property type="term" value="F:heme binding"/>
    <property type="evidence" value="ECO:0007669"/>
    <property type="project" value="InterPro"/>
</dbReference>
<dbReference type="Gene3D" id="2.40.180.10">
    <property type="entry name" value="Catalase core domain"/>
    <property type="match status" value="1"/>
</dbReference>
<comment type="function">
    <text evidence="2">Occurs in almost all aerobically respiring organisms and serves to protect cells from the toxic effects of hydrogen peroxide.</text>
</comment>
<dbReference type="GO" id="GO:0005739">
    <property type="term" value="C:mitochondrion"/>
    <property type="evidence" value="ECO:0007669"/>
    <property type="project" value="TreeGrafter"/>
</dbReference>
<comment type="cofactor">
    <cofactor evidence="1 13">
        <name>heme</name>
        <dbReference type="ChEBI" id="CHEBI:30413"/>
    </cofactor>
</comment>
<sequence>MITENSKKANVYSTANGFPYLHHPYGAMYSKPNGSLLLRDAHLIESLAHFDRERTPERVVHAKGGGCRFEFELTDSLSDLTIAAPYQEVGYKCPGIVRFSTVGGETASPDTARDPRGVSWKFYTKWGNHDWVFNNTPVFFIRDPNKFPHFIHTQKRFPQNNLGQSFDTSMYWDYLTQNLESIHQITYMFGDRGTPASWGEMNSYSGHTFKFVNKDGIFTYVQYHILADAGFKTLSNEEAAKLAGESPDYNQASLFTDLNNGKHPTYTCYIQTMTSEQAANFKYSINDLTKVWPHKDFPLRRFGKITLTENVGNYFSEIEQVAFSPSNTCIPGIDPSNDPVLQSRLFSYQDTQRHRLGTNYQQLPVNRPNNLVCPFTGKSYAGECPFNAVNFQKNGPMCFDNYGSNSNYISSFDRNIEFISNPCDIVREKSSNPSHSLFEGIVLDEQTKKHVEDEICVRLKQQAVIESKIDEVFYVSGVSQLDLEQPRRLYEKVYNEEDKKTFVKNVVSHASRISKEYIKVRVAQYFGLLNQDLGKAIAEGLNVEWEPITFGKYVESIGLVETI</sequence>
<evidence type="ECO:0000256" key="8">
    <source>
        <dbReference type="ARBA" id="ARBA00022723"/>
    </source>
</evidence>
<dbReference type="GO" id="GO:0005777">
    <property type="term" value="C:peroxisome"/>
    <property type="evidence" value="ECO:0007669"/>
    <property type="project" value="TreeGrafter"/>
</dbReference>
<evidence type="ECO:0000256" key="1">
    <source>
        <dbReference type="ARBA" id="ARBA00001971"/>
    </source>
</evidence>
<dbReference type="Pfam" id="PF06628">
    <property type="entry name" value="Catalase-rel"/>
    <property type="match status" value="1"/>
</dbReference>
<keyword evidence="5" id="KW-0963">Cytoplasm</keyword>
<dbReference type="GO" id="GO:0042744">
    <property type="term" value="P:hydrogen peroxide catabolic process"/>
    <property type="evidence" value="ECO:0007669"/>
    <property type="project" value="UniProtKB-KW"/>
</dbReference>
<gene>
    <name evidence="17" type="ORF">SCODWIG_03275</name>
</gene>
<evidence type="ECO:0000256" key="11">
    <source>
        <dbReference type="ARBA" id="ARBA00023324"/>
    </source>
</evidence>
<keyword evidence="6 14" id="KW-0575">Peroxidase</keyword>
<dbReference type="AlphaFoldDB" id="A0A376BAE5"/>
<dbReference type="SUPFAM" id="SSF56634">
    <property type="entry name" value="Heme-dependent catalase-like"/>
    <property type="match status" value="1"/>
</dbReference>
<dbReference type="InterPro" id="IPR011614">
    <property type="entry name" value="Catalase_core"/>
</dbReference>
<feature type="active site" evidence="12">
    <location>
        <position position="61"/>
    </location>
</feature>
<comment type="similarity">
    <text evidence="4 14">Belongs to the catalase family.</text>
</comment>
<dbReference type="SMART" id="SM01060">
    <property type="entry name" value="Catalase"/>
    <property type="match status" value="1"/>
</dbReference>
<dbReference type="GO" id="GO:0042542">
    <property type="term" value="P:response to hydrogen peroxide"/>
    <property type="evidence" value="ECO:0007669"/>
    <property type="project" value="TreeGrafter"/>
</dbReference>
<proteinExistence type="inferred from homology"/>
<dbReference type="InterPro" id="IPR024711">
    <property type="entry name" value="Catalase_clade1/3"/>
</dbReference>
<evidence type="ECO:0000256" key="12">
    <source>
        <dbReference type="PIRSR" id="PIRSR038928-1"/>
    </source>
</evidence>